<accession>A0A9E7JC96</accession>
<dbReference type="AlphaFoldDB" id="A0A9E7JC96"/>
<evidence type="ECO:0000313" key="2">
    <source>
        <dbReference type="Proteomes" id="UP001055439"/>
    </source>
</evidence>
<keyword evidence="2" id="KW-1185">Reference proteome</keyword>
<dbReference type="Proteomes" id="UP001055439">
    <property type="component" value="Chromosome 1"/>
</dbReference>
<gene>
    <name evidence="1" type="ORF">MUK42_36710</name>
</gene>
<organism evidence="1 2">
    <name type="scientific">Musa troglodytarum</name>
    <name type="common">fe'i banana</name>
    <dbReference type="NCBI Taxonomy" id="320322"/>
    <lineage>
        <taxon>Eukaryota</taxon>
        <taxon>Viridiplantae</taxon>
        <taxon>Streptophyta</taxon>
        <taxon>Embryophyta</taxon>
        <taxon>Tracheophyta</taxon>
        <taxon>Spermatophyta</taxon>
        <taxon>Magnoliopsida</taxon>
        <taxon>Liliopsida</taxon>
        <taxon>Zingiberales</taxon>
        <taxon>Musaceae</taxon>
        <taxon>Musa</taxon>
    </lineage>
</organism>
<reference evidence="1" key="1">
    <citation type="submission" date="2022-05" db="EMBL/GenBank/DDBJ databases">
        <title>The Musa troglodytarum L. genome provides insights into the mechanism of non-climacteric behaviour and enrichment of carotenoids.</title>
        <authorList>
            <person name="Wang J."/>
        </authorList>
    </citation>
    <scope>NUCLEOTIDE SEQUENCE</scope>
    <source>
        <tissue evidence="1">Leaf</tissue>
    </source>
</reference>
<protein>
    <submittedName>
        <fullName evidence="1">Uncharacterized protein</fullName>
    </submittedName>
</protein>
<name>A0A9E7JC96_9LILI</name>
<dbReference type="EMBL" id="CP097502">
    <property type="protein sequence ID" value="URD75631.1"/>
    <property type="molecule type" value="Genomic_DNA"/>
</dbReference>
<proteinExistence type="predicted"/>
<evidence type="ECO:0000313" key="1">
    <source>
        <dbReference type="EMBL" id="URD75631.1"/>
    </source>
</evidence>
<sequence length="60" mass="7060">MLILTLSSAQTYLSELFQEQIHVGSLSLQILQLWRIIHLLCAHEYILGILSNFFKIFLWL</sequence>